<feature type="transmembrane region" description="Helical" evidence="7">
    <location>
        <begin position="25"/>
        <end position="46"/>
    </location>
</feature>
<keyword evidence="11" id="KW-1185">Reference proteome</keyword>
<evidence type="ECO:0000259" key="9">
    <source>
        <dbReference type="Pfam" id="PF20501"/>
    </source>
</evidence>
<dbReference type="Gene3D" id="1.20.120.1200">
    <property type="entry name" value="NADH-ubiquinone/plastoquinone oxidoreductase chain 6, subunit NuoJ"/>
    <property type="match status" value="1"/>
</dbReference>
<keyword evidence="2" id="KW-0813">Transport</keyword>
<comment type="subcellular location">
    <subcellularLocation>
        <location evidence="1">Cell membrane</location>
        <topology evidence="1">Multi-pass membrane protein</topology>
    </subcellularLocation>
</comment>
<dbReference type="PANTHER" id="PTHR43373:SF1">
    <property type="entry name" value="NA(+)_H(+) ANTIPORTER SUBUNIT A"/>
    <property type="match status" value="1"/>
</dbReference>
<keyword evidence="5 7" id="KW-1133">Transmembrane helix</keyword>
<dbReference type="GO" id="GO:0005886">
    <property type="term" value="C:plasma membrane"/>
    <property type="evidence" value="ECO:0007669"/>
    <property type="project" value="UniProtKB-SubCell"/>
</dbReference>
<dbReference type="PANTHER" id="PTHR43373">
    <property type="entry name" value="NA(+)/H(+) ANTIPORTER SUBUNIT"/>
    <property type="match status" value="1"/>
</dbReference>
<dbReference type="InterPro" id="IPR042106">
    <property type="entry name" value="Nuo/plastoQ_OxRdtase_6_NuoJ"/>
</dbReference>
<comment type="caution">
    <text evidence="10">The sequence shown here is derived from an EMBL/GenBank/DDBJ whole genome shotgun (WGS) entry which is preliminary data.</text>
</comment>
<feature type="transmembrane region" description="Helical" evidence="7">
    <location>
        <begin position="76"/>
        <end position="98"/>
    </location>
</feature>
<accession>A0A8J8P8A0</accession>
<dbReference type="InterPro" id="IPR050616">
    <property type="entry name" value="CPA3_Na-H_Antiporter_A"/>
</dbReference>
<reference evidence="10" key="1">
    <citation type="submission" date="2019-02" db="EMBL/GenBank/DDBJ databases">
        <title>Halonotius sp. a new haloarchaeum isolated from saline soil.</title>
        <authorList>
            <person name="Duran-Viseras A."/>
            <person name="Sanchez-Porro C."/>
            <person name="Ventosa A."/>
        </authorList>
    </citation>
    <scope>NUCLEOTIDE SEQUENCE</scope>
    <source>
        <strain evidence="10">F15B</strain>
    </source>
</reference>
<dbReference type="InterPro" id="IPR046806">
    <property type="entry name" value="MrpA_C/MbhE"/>
</dbReference>
<keyword evidence="3" id="KW-1003">Cell membrane</keyword>
<proteinExistence type="predicted"/>
<protein>
    <submittedName>
        <fullName evidence="10">DUF4040 domain-containing protein</fullName>
    </submittedName>
</protein>
<evidence type="ECO:0000256" key="5">
    <source>
        <dbReference type="ARBA" id="ARBA00022989"/>
    </source>
</evidence>
<evidence type="ECO:0000256" key="1">
    <source>
        <dbReference type="ARBA" id="ARBA00004651"/>
    </source>
</evidence>
<evidence type="ECO:0000256" key="4">
    <source>
        <dbReference type="ARBA" id="ARBA00022692"/>
    </source>
</evidence>
<dbReference type="EMBL" id="RKLU01000003">
    <property type="protein sequence ID" value="TQQ80839.1"/>
    <property type="molecule type" value="Genomic_DNA"/>
</dbReference>
<keyword evidence="6 7" id="KW-0472">Membrane</keyword>
<feature type="domain" description="MrpA C-terminal/MbhE" evidence="9">
    <location>
        <begin position="145"/>
        <end position="192"/>
    </location>
</feature>
<evidence type="ECO:0000256" key="7">
    <source>
        <dbReference type="SAM" id="Phobius"/>
    </source>
</evidence>
<dbReference type="Pfam" id="PF13244">
    <property type="entry name" value="MbhD"/>
    <property type="match status" value="1"/>
</dbReference>
<organism evidence="10 11">
    <name type="scientific">Halonotius terrestris</name>
    <dbReference type="NCBI Taxonomy" id="2487750"/>
    <lineage>
        <taxon>Archaea</taxon>
        <taxon>Methanobacteriati</taxon>
        <taxon>Methanobacteriota</taxon>
        <taxon>Stenosarchaea group</taxon>
        <taxon>Halobacteria</taxon>
        <taxon>Halobacteriales</taxon>
        <taxon>Haloferacaceae</taxon>
        <taxon>Halonotius</taxon>
    </lineage>
</organism>
<evidence type="ECO:0000256" key="6">
    <source>
        <dbReference type="ARBA" id="ARBA00023136"/>
    </source>
</evidence>
<feature type="domain" description="MrpA C-terminal/MbhD" evidence="8">
    <location>
        <begin position="34"/>
        <end position="99"/>
    </location>
</feature>
<dbReference type="AlphaFoldDB" id="A0A8J8P8A0"/>
<feature type="transmembrane region" description="Helical" evidence="7">
    <location>
        <begin position="110"/>
        <end position="132"/>
    </location>
</feature>
<evidence type="ECO:0000259" key="8">
    <source>
        <dbReference type="Pfam" id="PF13244"/>
    </source>
</evidence>
<dbReference type="NCBIfam" id="NF009159">
    <property type="entry name" value="PRK12504.1"/>
    <property type="match status" value="1"/>
</dbReference>
<dbReference type="InterPro" id="IPR025383">
    <property type="entry name" value="MrpA_C/MbhD"/>
</dbReference>
<dbReference type="RefSeq" id="WP_142979401.1">
    <property type="nucleotide sequence ID" value="NZ_RKLU01000003.1"/>
</dbReference>
<feature type="transmembrane region" description="Helical" evidence="7">
    <location>
        <begin position="53"/>
        <end position="70"/>
    </location>
</feature>
<evidence type="ECO:0000256" key="2">
    <source>
        <dbReference type="ARBA" id="ARBA00022448"/>
    </source>
</evidence>
<evidence type="ECO:0000313" key="10">
    <source>
        <dbReference type="EMBL" id="TQQ80839.1"/>
    </source>
</evidence>
<gene>
    <name evidence="10" type="ORF">EGH24_06675</name>
</gene>
<evidence type="ECO:0000313" key="11">
    <source>
        <dbReference type="Proteomes" id="UP000705823"/>
    </source>
</evidence>
<dbReference type="Proteomes" id="UP000705823">
    <property type="component" value="Unassembled WGS sequence"/>
</dbReference>
<dbReference type="Pfam" id="PF20501">
    <property type="entry name" value="MbhE"/>
    <property type="match status" value="1"/>
</dbReference>
<sequence length="203" mass="20749">MSVAATTTTATPAVAGALPLQSVGITPVEASLFAFVLITAVLTALFRDVLASIVIFAAYSLGLAIIYTFYRAPDVGLTEAAIGAGVTTVFLLLTIAKTTRPASDARFESINWPAVGVCGLFVGVVAVTLPAFPAVGDPSSPILTNADVTGYYLSTAYDETGAENAVTAVLAAYRGFDTFGEAIVVFAAGIASLLVLGREVFTA</sequence>
<keyword evidence="4 7" id="KW-0812">Transmembrane</keyword>
<name>A0A8J8P8A0_9EURY</name>
<evidence type="ECO:0000256" key="3">
    <source>
        <dbReference type="ARBA" id="ARBA00022475"/>
    </source>
</evidence>
<dbReference type="OrthoDB" id="99605at2157"/>
<feature type="transmembrane region" description="Helical" evidence="7">
    <location>
        <begin position="182"/>
        <end position="201"/>
    </location>
</feature>